<accession>A0A841DTV3</accession>
<evidence type="ECO:0000313" key="2">
    <source>
        <dbReference type="EMBL" id="MBB5980160.1"/>
    </source>
</evidence>
<evidence type="ECO:0000313" key="3">
    <source>
        <dbReference type="Proteomes" id="UP000558997"/>
    </source>
</evidence>
<gene>
    <name evidence="2" type="ORF">HDA44_003501</name>
</gene>
<evidence type="ECO:0000259" key="1">
    <source>
        <dbReference type="Pfam" id="PF01636"/>
    </source>
</evidence>
<organism evidence="2 3">
    <name type="scientific">Kribbella solani</name>
    <dbReference type="NCBI Taxonomy" id="236067"/>
    <lineage>
        <taxon>Bacteria</taxon>
        <taxon>Bacillati</taxon>
        <taxon>Actinomycetota</taxon>
        <taxon>Actinomycetes</taxon>
        <taxon>Propionibacteriales</taxon>
        <taxon>Kribbellaceae</taxon>
        <taxon>Kribbella</taxon>
    </lineage>
</organism>
<dbReference type="InterPro" id="IPR002575">
    <property type="entry name" value="Aminoglycoside_PTrfase"/>
</dbReference>
<dbReference type="Proteomes" id="UP000558997">
    <property type="component" value="Unassembled WGS sequence"/>
</dbReference>
<protein>
    <recommendedName>
        <fullName evidence="1">Aminoglycoside phosphotransferase domain-containing protein</fullName>
    </recommendedName>
</protein>
<dbReference type="RefSeq" id="WP_202887410.1">
    <property type="nucleotide sequence ID" value="NZ_BAAAVN010000007.1"/>
</dbReference>
<reference evidence="2 3" key="1">
    <citation type="submission" date="2020-08" db="EMBL/GenBank/DDBJ databases">
        <title>Sequencing the genomes of 1000 actinobacteria strains.</title>
        <authorList>
            <person name="Klenk H.-P."/>
        </authorList>
    </citation>
    <scope>NUCLEOTIDE SEQUENCE [LARGE SCALE GENOMIC DNA]</scope>
    <source>
        <strain evidence="2 3">DSM 17294</strain>
    </source>
</reference>
<feature type="domain" description="Aminoglycoside phosphotransferase" evidence="1">
    <location>
        <begin position="4"/>
        <end position="186"/>
    </location>
</feature>
<comment type="caution">
    <text evidence="2">The sequence shown here is derived from an EMBL/GenBank/DDBJ whole genome shotgun (WGS) entry which is preliminary data.</text>
</comment>
<dbReference type="SUPFAM" id="SSF56112">
    <property type="entry name" value="Protein kinase-like (PK-like)"/>
    <property type="match status" value="1"/>
</dbReference>
<dbReference type="Pfam" id="PF01636">
    <property type="entry name" value="APH"/>
    <property type="match status" value="1"/>
</dbReference>
<proteinExistence type="predicted"/>
<keyword evidence="3" id="KW-1185">Reference proteome</keyword>
<dbReference type="AlphaFoldDB" id="A0A841DTV3"/>
<dbReference type="EMBL" id="JACHNF010000001">
    <property type="protein sequence ID" value="MBB5980160.1"/>
    <property type="molecule type" value="Genomic_DNA"/>
</dbReference>
<name>A0A841DTV3_9ACTN</name>
<dbReference type="InterPro" id="IPR011009">
    <property type="entry name" value="Kinase-like_dom_sf"/>
</dbReference>
<sequence>MAVEADFQTAVRDLGYPVSEIVSRGSDENGYYVIERSLGDVTFHDQALADASVDGAVGSGVIAGAADISGRLLVAQAGNPRLVSDWFEKAAFATAVFAENPDLDTPRVREVVARAVGRLDQLPGCLGHLDYGLPNMLPGGIIDWQHHGPIPLGYDVCPALDIIAFKGGGKGYAVTAEQRAAYLAALDAASTAVDGPPLSTWLGEFLLVKCFFFLALMRPSGPGRHDKYIKWQYRRALFTLGLDQYDSTGTIDTGNFPALEQFSTGYR</sequence>